<accession>A0A0G9N3G3</accession>
<comment type="caution">
    <text evidence="2">The sequence shown here is derived from an EMBL/GenBank/DDBJ whole genome shotgun (WGS) entry which is preliminary data.</text>
</comment>
<keyword evidence="1" id="KW-0812">Transmembrane</keyword>
<keyword evidence="1" id="KW-1133">Transmembrane helix</keyword>
<dbReference type="PATRIC" id="fig|1581420.6.peg.746"/>
<feature type="transmembrane region" description="Helical" evidence="1">
    <location>
        <begin position="176"/>
        <end position="192"/>
    </location>
</feature>
<feature type="transmembrane region" description="Helical" evidence="1">
    <location>
        <begin position="81"/>
        <end position="101"/>
    </location>
</feature>
<keyword evidence="3" id="KW-1185">Reference proteome</keyword>
<feature type="transmembrane region" description="Helical" evidence="1">
    <location>
        <begin position="47"/>
        <end position="69"/>
    </location>
</feature>
<dbReference type="EMBL" id="LBHB01000001">
    <property type="protein sequence ID" value="KLE36078.1"/>
    <property type="molecule type" value="Genomic_DNA"/>
</dbReference>
<reference evidence="2 3" key="1">
    <citation type="submission" date="2015-04" db="EMBL/GenBank/DDBJ databases">
        <title>The draft genome sequence of Erythrobacter luteus KA37.</title>
        <authorList>
            <person name="Zhuang L."/>
            <person name="Liu Y."/>
            <person name="Shao Z."/>
        </authorList>
    </citation>
    <scope>NUCLEOTIDE SEQUENCE [LARGE SCALE GENOMIC DNA]</scope>
    <source>
        <strain evidence="2 3">KA37</strain>
    </source>
</reference>
<keyword evidence="1" id="KW-0472">Membrane</keyword>
<evidence type="ECO:0000313" key="2">
    <source>
        <dbReference type="EMBL" id="KLE36078.1"/>
    </source>
</evidence>
<feature type="transmembrane region" description="Helical" evidence="1">
    <location>
        <begin position="152"/>
        <end position="169"/>
    </location>
</feature>
<evidence type="ECO:0000256" key="1">
    <source>
        <dbReference type="SAM" id="Phobius"/>
    </source>
</evidence>
<sequence>MTDFEFIFALYALILGFSLVELLGGLGRALELEFAGEARGGERRFTIGWLTPLMAIFVMVDLMSFWMFSWTVQRLVTVTPHTLLAVMAFASAYYLAARLVFPADPERFRNLDAHYFRVSRTIFGILIALVAIQWAYLLSIEEIRSALMSARSIWTTLLFVGLMGAAMVFRQRRVQAILLVALIVRYLVLYLLV</sequence>
<protein>
    <submittedName>
        <fullName evidence="2">Uncharacterized protein</fullName>
    </submittedName>
</protein>
<gene>
    <name evidence="2" type="ORF">AAW00_03685</name>
</gene>
<organism evidence="2 3">
    <name type="scientific">Aurantiacibacter luteus</name>
    <dbReference type="NCBI Taxonomy" id="1581420"/>
    <lineage>
        <taxon>Bacteria</taxon>
        <taxon>Pseudomonadati</taxon>
        <taxon>Pseudomonadota</taxon>
        <taxon>Alphaproteobacteria</taxon>
        <taxon>Sphingomonadales</taxon>
        <taxon>Erythrobacteraceae</taxon>
        <taxon>Aurantiacibacter</taxon>
    </lineage>
</organism>
<name>A0A0G9N3G3_9SPHN</name>
<dbReference type="OrthoDB" id="7192182at2"/>
<feature type="transmembrane region" description="Helical" evidence="1">
    <location>
        <begin position="6"/>
        <end position="26"/>
    </location>
</feature>
<dbReference type="Proteomes" id="UP000053464">
    <property type="component" value="Unassembled WGS sequence"/>
</dbReference>
<feature type="transmembrane region" description="Helical" evidence="1">
    <location>
        <begin position="122"/>
        <end position="140"/>
    </location>
</feature>
<dbReference type="STRING" id="1581420.AAW00_03685"/>
<dbReference type="AlphaFoldDB" id="A0A0G9N3G3"/>
<proteinExistence type="predicted"/>
<evidence type="ECO:0000313" key="3">
    <source>
        <dbReference type="Proteomes" id="UP000053464"/>
    </source>
</evidence>